<protein>
    <recommendedName>
        <fullName evidence="4">SusD/RagB family lipoprotein</fullName>
    </recommendedName>
</protein>
<evidence type="ECO:0000313" key="2">
    <source>
        <dbReference type="EMBL" id="AMC10208.1"/>
    </source>
</evidence>
<dbReference type="Proteomes" id="UP000059672">
    <property type="component" value="Chromosome"/>
</dbReference>
<dbReference type="InterPro" id="IPR011990">
    <property type="entry name" value="TPR-like_helical_dom_sf"/>
</dbReference>
<evidence type="ECO:0008006" key="4">
    <source>
        <dbReference type="Google" id="ProtNLM"/>
    </source>
</evidence>
<feature type="signal peptide" evidence="1">
    <location>
        <begin position="1"/>
        <end position="35"/>
    </location>
</feature>
<dbReference type="KEGG" id="lut:Lupro_02600"/>
<reference evidence="3" key="1">
    <citation type="submission" date="2015-12" db="EMBL/GenBank/DDBJ databases">
        <title>Complete genome sequence of Lutibacter profundus strain LP1.</title>
        <authorList>
            <person name="Wissuwa J."/>
            <person name="Le Moine Bauer S."/>
            <person name="Stokke R."/>
            <person name="Dahle H."/>
            <person name="Steen I.H."/>
        </authorList>
    </citation>
    <scope>NUCLEOTIDE SEQUENCE [LARGE SCALE GENOMIC DNA]</scope>
    <source>
        <strain evidence="3">LP1</strain>
    </source>
</reference>
<organism evidence="2 3">
    <name type="scientific">Lutibacter profundi</name>
    <dbReference type="NCBI Taxonomy" id="1622118"/>
    <lineage>
        <taxon>Bacteria</taxon>
        <taxon>Pseudomonadati</taxon>
        <taxon>Bacteroidota</taxon>
        <taxon>Flavobacteriia</taxon>
        <taxon>Flavobacteriales</taxon>
        <taxon>Flavobacteriaceae</taxon>
        <taxon>Lutibacter</taxon>
    </lineage>
</organism>
<dbReference type="PATRIC" id="fig|1622118.3.peg.534"/>
<proteinExistence type="predicted"/>
<gene>
    <name evidence="2" type="ORF">Lupro_02600</name>
</gene>
<dbReference type="InterPro" id="IPR041662">
    <property type="entry name" value="SusD-like_2"/>
</dbReference>
<feature type="chain" id="PRO_5007066249" description="SusD/RagB family lipoprotein" evidence="1">
    <location>
        <begin position="36"/>
        <end position="491"/>
    </location>
</feature>
<dbReference type="Pfam" id="PF12771">
    <property type="entry name" value="SusD-like_2"/>
    <property type="match status" value="1"/>
</dbReference>
<accession>A0A0X8G5W7</accession>
<keyword evidence="1" id="KW-0732">Signal</keyword>
<keyword evidence="3" id="KW-1185">Reference proteome</keyword>
<evidence type="ECO:0000256" key="1">
    <source>
        <dbReference type="SAM" id="SignalP"/>
    </source>
</evidence>
<dbReference type="SUPFAM" id="SSF48452">
    <property type="entry name" value="TPR-like"/>
    <property type="match status" value="1"/>
</dbReference>
<dbReference type="STRING" id="1622118.Lupro_02600"/>
<name>A0A0X8G5W7_9FLAO</name>
<dbReference type="AlphaFoldDB" id="A0A0X8G5W7"/>
<reference evidence="2 3" key="2">
    <citation type="journal article" date="2016" name="Int. J. Syst. Evol. Microbiol.">
        <title>Lutibacter profundi sp. nov., isolated from a deep-sea hydrothermal system on the Arctic Mid-Ocean Ridge and emended description of the genus Lutibacter.</title>
        <authorList>
            <person name="Le Moine Bauer S."/>
            <person name="Roalkvam I."/>
            <person name="Steen I.H."/>
            <person name="Dahle H."/>
        </authorList>
    </citation>
    <scope>NUCLEOTIDE SEQUENCE [LARGE SCALE GENOMIC DNA]</scope>
    <source>
        <strain evidence="2 3">LP1</strain>
    </source>
</reference>
<dbReference type="Gene3D" id="1.25.40.390">
    <property type="match status" value="1"/>
</dbReference>
<sequence>MLNFNNKNNRTMKKYNFLFLISVLLLLSNCTNDFEAINTNPNQPEVVTPNLLLSTVISSTVSRNALTGWNNGNIVSQLTAKINFTGFDRYDWGSESGLWNHYYGNLSEIEQILQISRNETSKNTSYEGIALVLRSWIYSNLTDNWGDVPFSEAIKGQTDGNFTPVYDSQEEIYTGVLADLVTAETLLEQGQPILGGDLLYNGDLLKWRKLTNSLRLRYLMRVSKRKDVSAEIRQIVTEGMIFTSNADNAVLKYAANSQVDSWPISIGRIGGFDEHRLSKTSETLLKDFEDNRLFSWFQPTDNKEDDPNLFAGMLNGLSEDNASTFNGGANNVSRLNQSFFYDAPDAVEAPLMQYAEVQFILAEAAQKGFILEDAKTFYENGVIASFEYWNTSQDFETYLSQEGVAYDGGLETIMTQKWLASFLVGLESWYDFRRTGFPSFIVPGQDNVNNNQVPVRFLYPDNEQTLNTENYQNAVSKMGSDDINVKGWWEK</sequence>
<evidence type="ECO:0000313" key="3">
    <source>
        <dbReference type="Proteomes" id="UP000059672"/>
    </source>
</evidence>
<dbReference type="EMBL" id="CP013355">
    <property type="protein sequence ID" value="AMC10208.1"/>
    <property type="molecule type" value="Genomic_DNA"/>
</dbReference>